<name>A0A9N9QKT9_9CUCU</name>
<gene>
    <name evidence="2" type="ORF">CEUTPL_LOCUS9989</name>
</gene>
<dbReference type="OrthoDB" id="6758853at2759"/>
<organism evidence="2 3">
    <name type="scientific">Ceutorhynchus assimilis</name>
    <name type="common">cabbage seed weevil</name>
    <dbReference type="NCBI Taxonomy" id="467358"/>
    <lineage>
        <taxon>Eukaryota</taxon>
        <taxon>Metazoa</taxon>
        <taxon>Ecdysozoa</taxon>
        <taxon>Arthropoda</taxon>
        <taxon>Hexapoda</taxon>
        <taxon>Insecta</taxon>
        <taxon>Pterygota</taxon>
        <taxon>Neoptera</taxon>
        <taxon>Endopterygota</taxon>
        <taxon>Coleoptera</taxon>
        <taxon>Polyphaga</taxon>
        <taxon>Cucujiformia</taxon>
        <taxon>Curculionidae</taxon>
        <taxon>Ceutorhynchinae</taxon>
        <taxon>Ceutorhynchus</taxon>
    </lineage>
</organism>
<dbReference type="Proteomes" id="UP001152799">
    <property type="component" value="Chromosome 5"/>
</dbReference>
<reference evidence="2" key="1">
    <citation type="submission" date="2022-01" db="EMBL/GenBank/DDBJ databases">
        <authorList>
            <person name="King R."/>
        </authorList>
    </citation>
    <scope>NUCLEOTIDE SEQUENCE</scope>
</reference>
<dbReference type="EMBL" id="OU892281">
    <property type="protein sequence ID" value="CAG9769480.1"/>
    <property type="molecule type" value="Genomic_DNA"/>
</dbReference>
<evidence type="ECO:0000256" key="1">
    <source>
        <dbReference type="SAM" id="MobiDB-lite"/>
    </source>
</evidence>
<sequence length="406" mass="47081">MIVTPIDRSNNRGTLNSGPPDNGLLILFQDDDLGLIVVSTNPYQRVISIKELENRLEKNARKQIPDLAPLDAIKVDIRNLESKVITKATARNSNVEPALYELQEREARAQNVLVFGLPEIQEFTDRKDRMERDKNGDQTEAQRKYMKESSQELEERTTPENKVCSWSAQNRHLEDSTIVKILRNKIAAESVVKVTYWYSNLRSFQNKIDEWRTNIQKTNPCFTCIKHTWLNAEISDGLIALPGYRTFRKDRKDKEDDIKLYCDALRQYSDIKDDLDVIQTWSERWQMKLNADKCVVQKIQEMTNVCPASLCLRGNDSDPLGKQYILNNCLLQHVNVNSQKDLGIIVSSDLKWEKHITSVVKKANSFTFLTRISFSNTSPQMILQLYKTYIRPNIEYTHSVCLLYKR</sequence>
<dbReference type="AlphaFoldDB" id="A0A9N9QKT9"/>
<protein>
    <submittedName>
        <fullName evidence="2">Uncharacterized protein</fullName>
    </submittedName>
</protein>
<feature type="compositionally biased region" description="Basic and acidic residues" evidence="1">
    <location>
        <begin position="125"/>
        <end position="159"/>
    </location>
</feature>
<feature type="region of interest" description="Disordered" evidence="1">
    <location>
        <begin position="125"/>
        <end position="161"/>
    </location>
</feature>
<keyword evidence="3" id="KW-1185">Reference proteome</keyword>
<dbReference type="PANTHER" id="PTHR33332">
    <property type="entry name" value="REVERSE TRANSCRIPTASE DOMAIN-CONTAINING PROTEIN"/>
    <property type="match status" value="1"/>
</dbReference>
<accession>A0A9N9QKT9</accession>
<evidence type="ECO:0000313" key="2">
    <source>
        <dbReference type="EMBL" id="CAG9769480.1"/>
    </source>
</evidence>
<evidence type="ECO:0000313" key="3">
    <source>
        <dbReference type="Proteomes" id="UP001152799"/>
    </source>
</evidence>
<proteinExistence type="predicted"/>